<evidence type="ECO:0000256" key="8">
    <source>
        <dbReference type="ARBA" id="ARBA00022737"/>
    </source>
</evidence>
<protein>
    <recommendedName>
        <fullName evidence="4">dolichyl-phosphate-mannose--protein mannosyltransferase</fullName>
        <ecNumber evidence="4">2.4.1.109</ecNumber>
    </recommendedName>
</protein>
<evidence type="ECO:0000256" key="14">
    <source>
        <dbReference type="SAM" id="Phobius"/>
    </source>
</evidence>
<feature type="domain" description="MIR" evidence="15">
    <location>
        <begin position="238"/>
        <end position="293"/>
    </location>
</feature>
<feature type="transmembrane region" description="Helical" evidence="14">
    <location>
        <begin position="6"/>
        <end position="25"/>
    </location>
</feature>
<evidence type="ECO:0000256" key="11">
    <source>
        <dbReference type="ARBA" id="ARBA00023136"/>
    </source>
</evidence>
<dbReference type="PANTHER" id="PTHR10050">
    <property type="entry name" value="DOLICHYL-PHOSPHATE-MANNOSE--PROTEIN MANNOSYLTRANSFERASE"/>
    <property type="match status" value="1"/>
</dbReference>
<comment type="subcellular location">
    <subcellularLocation>
        <location evidence="1">Endoplasmic reticulum membrane</location>
        <topology evidence="1">Multi-pass membrane protein</topology>
    </subcellularLocation>
</comment>
<proteinExistence type="inferred from homology"/>
<feature type="transmembrane region" description="Helical" evidence="14">
    <location>
        <begin position="378"/>
        <end position="399"/>
    </location>
</feature>
<dbReference type="Proteomes" id="UP000314294">
    <property type="component" value="Unassembled WGS sequence"/>
</dbReference>
<accession>A0A4Z2HH56</accession>
<evidence type="ECO:0000256" key="12">
    <source>
        <dbReference type="ARBA" id="ARBA00045085"/>
    </source>
</evidence>
<dbReference type="EMBL" id="SRLO01000238">
    <property type="protein sequence ID" value="TNN65219.1"/>
    <property type="molecule type" value="Genomic_DNA"/>
</dbReference>
<organism evidence="16 17">
    <name type="scientific">Liparis tanakae</name>
    <name type="common">Tanaka's snailfish</name>
    <dbReference type="NCBI Taxonomy" id="230148"/>
    <lineage>
        <taxon>Eukaryota</taxon>
        <taxon>Metazoa</taxon>
        <taxon>Chordata</taxon>
        <taxon>Craniata</taxon>
        <taxon>Vertebrata</taxon>
        <taxon>Euteleostomi</taxon>
        <taxon>Actinopterygii</taxon>
        <taxon>Neopterygii</taxon>
        <taxon>Teleostei</taxon>
        <taxon>Neoteleostei</taxon>
        <taxon>Acanthomorphata</taxon>
        <taxon>Eupercaria</taxon>
        <taxon>Perciformes</taxon>
        <taxon>Cottioidei</taxon>
        <taxon>Cottales</taxon>
        <taxon>Liparidae</taxon>
        <taxon>Liparis</taxon>
    </lineage>
</organism>
<keyword evidence="9" id="KW-0256">Endoplasmic reticulum</keyword>
<keyword evidence="11 14" id="KW-0472">Membrane</keyword>
<reference evidence="16 17" key="1">
    <citation type="submission" date="2019-03" db="EMBL/GenBank/DDBJ databases">
        <title>First draft genome of Liparis tanakae, snailfish: a comprehensive survey of snailfish specific genes.</title>
        <authorList>
            <person name="Kim W."/>
            <person name="Song I."/>
            <person name="Jeong J.-H."/>
            <person name="Kim D."/>
            <person name="Kim S."/>
            <person name="Ryu S."/>
            <person name="Song J.Y."/>
            <person name="Lee S.K."/>
        </authorList>
    </citation>
    <scope>NUCLEOTIDE SEQUENCE [LARGE SCALE GENOMIC DNA]</scope>
    <source>
        <tissue evidence="16">Muscle</tissue>
    </source>
</reference>
<feature type="transmembrane region" description="Helical" evidence="14">
    <location>
        <begin position="411"/>
        <end position="436"/>
    </location>
</feature>
<keyword evidence="7 14" id="KW-0812">Transmembrane</keyword>
<evidence type="ECO:0000256" key="6">
    <source>
        <dbReference type="ARBA" id="ARBA00022679"/>
    </source>
</evidence>
<dbReference type="GO" id="GO:0004169">
    <property type="term" value="F:dolichyl-phosphate-mannose-protein mannosyltransferase activity"/>
    <property type="evidence" value="ECO:0007669"/>
    <property type="project" value="UniProtKB-EC"/>
</dbReference>
<dbReference type="PANTHER" id="PTHR10050:SF51">
    <property type="entry name" value="PROTEIN O-MANNOSYL-TRANSFERASE 1"/>
    <property type="match status" value="1"/>
</dbReference>
<evidence type="ECO:0000256" key="3">
    <source>
        <dbReference type="ARBA" id="ARBA00007222"/>
    </source>
</evidence>
<dbReference type="SMART" id="SM00472">
    <property type="entry name" value="MIR"/>
    <property type="match status" value="2"/>
</dbReference>
<dbReference type="InterPro" id="IPR032421">
    <property type="entry name" value="PMT_4TMC"/>
</dbReference>
<evidence type="ECO:0000256" key="7">
    <source>
        <dbReference type="ARBA" id="ARBA00022692"/>
    </source>
</evidence>
<evidence type="ECO:0000256" key="13">
    <source>
        <dbReference type="ARBA" id="ARBA00045102"/>
    </source>
</evidence>
<evidence type="ECO:0000259" key="15">
    <source>
        <dbReference type="PROSITE" id="PS50919"/>
    </source>
</evidence>
<keyword evidence="6 16" id="KW-0808">Transferase</keyword>
<dbReference type="InterPro" id="IPR036300">
    <property type="entry name" value="MIR_dom_sf"/>
</dbReference>
<feature type="transmembrane region" description="Helical" evidence="14">
    <location>
        <begin position="101"/>
        <end position="119"/>
    </location>
</feature>
<comment type="similarity">
    <text evidence="3">Belongs to the glycosyltransferase 39 family.</text>
</comment>
<gene>
    <name evidence="16" type="primary">Pomt1</name>
    <name evidence="16" type="ORF">EYF80_024508</name>
</gene>
<evidence type="ECO:0000313" key="16">
    <source>
        <dbReference type="EMBL" id="TNN65219.1"/>
    </source>
</evidence>
<feature type="transmembrane region" description="Helical" evidence="14">
    <location>
        <begin position="150"/>
        <end position="168"/>
    </location>
</feature>
<dbReference type="InterPro" id="IPR003342">
    <property type="entry name" value="ArnT-like_N"/>
</dbReference>
<evidence type="ECO:0000256" key="1">
    <source>
        <dbReference type="ARBA" id="ARBA00004477"/>
    </source>
</evidence>
<comment type="catalytic activity">
    <reaction evidence="12">
        <text>a di-trans,poly-cis-dolichyl beta-D-mannosyl phosphate + L-threonyl-[protein] = 3-O-(alpha-D-mannosyl)-L-threonyl-[protein] + a di-trans,poly-cis-dolichyl phosphate + H(+)</text>
        <dbReference type="Rhea" id="RHEA:53396"/>
        <dbReference type="Rhea" id="RHEA-COMP:11060"/>
        <dbReference type="Rhea" id="RHEA-COMP:13547"/>
        <dbReference type="Rhea" id="RHEA-COMP:19498"/>
        <dbReference type="Rhea" id="RHEA-COMP:19501"/>
        <dbReference type="ChEBI" id="CHEBI:15378"/>
        <dbReference type="ChEBI" id="CHEBI:30013"/>
        <dbReference type="ChEBI" id="CHEBI:57683"/>
        <dbReference type="ChEBI" id="CHEBI:58211"/>
        <dbReference type="ChEBI" id="CHEBI:137323"/>
        <dbReference type="EC" id="2.4.1.109"/>
    </reaction>
</comment>
<evidence type="ECO:0000256" key="2">
    <source>
        <dbReference type="ARBA" id="ARBA00004922"/>
    </source>
</evidence>
<dbReference type="UniPathway" id="UPA00378"/>
<name>A0A4Z2HH56_9TELE</name>
<evidence type="ECO:0000313" key="17">
    <source>
        <dbReference type="Proteomes" id="UP000314294"/>
    </source>
</evidence>
<dbReference type="SUPFAM" id="SSF82109">
    <property type="entry name" value="MIR domain"/>
    <property type="match status" value="1"/>
</dbReference>
<dbReference type="InterPro" id="IPR016093">
    <property type="entry name" value="MIR_motif"/>
</dbReference>
<dbReference type="OrthoDB" id="292747at2759"/>
<dbReference type="Gene3D" id="2.80.10.50">
    <property type="match status" value="2"/>
</dbReference>
<feature type="transmembrane region" description="Helical" evidence="14">
    <location>
        <begin position="473"/>
        <end position="493"/>
    </location>
</feature>
<sequence>MLQFPLVVTTQVDVVLVLVSLLAFWTRLSRLNSPNAVVFDEVYYGQFVSLYMKRVFFIDDSGPPLGHMIMALGAYLGGFDGNFVWNRIGAEYPSSVSVWSLRLLPAVCGALCVPLVYLLTLELKFSHLSALGASVLLLLENSLIVQSRFMLLESLLIFFVLVAFLSYLKFHNQPNRYENGRGSSHQQQVTCYPFKDVNNWWIIKDAGRQQLVVSSPPRPVRHGDVIQLDISNREAESESWKTILSEVRLVHVNTSAVLKLSGVSLPDWGFRQLEVVAEKQSKAPSLVWTVEEHRYGTSQEQKEREAELHSPTHIDVDRKISFWAKFLELQWKMLTVKQEDSEHKYSSSPLEWITMETNIAYWLHSSTNAQIHLIGNPVSWGVAHISLLAYQLLAAIYLLRRRRGLKDLPDGVWDQFVCLGCVCVGGWLVNFVPFLLMEKTLFLYHYLPALCYLHLLSPALLEHTHTQLLSRSTHRRALGLCVCVGLVCVYLSYRTFCPLTYGTPELSANQLQALKWRDSWDILYRRR</sequence>
<keyword evidence="17" id="KW-1185">Reference proteome</keyword>
<keyword evidence="10 14" id="KW-1133">Transmembrane helix</keyword>
<dbReference type="Pfam" id="PF16192">
    <property type="entry name" value="PMT_4TMC"/>
    <property type="match status" value="1"/>
</dbReference>
<dbReference type="EC" id="2.4.1.109" evidence="4"/>
<evidence type="ECO:0000256" key="10">
    <source>
        <dbReference type="ARBA" id="ARBA00022989"/>
    </source>
</evidence>
<dbReference type="Pfam" id="PF02366">
    <property type="entry name" value="PMT"/>
    <property type="match status" value="1"/>
</dbReference>
<comment type="pathway">
    <text evidence="2">Protein modification; protein glycosylation.</text>
</comment>
<evidence type="ECO:0000256" key="4">
    <source>
        <dbReference type="ARBA" id="ARBA00012839"/>
    </source>
</evidence>
<keyword evidence="8" id="KW-0677">Repeat</keyword>
<dbReference type="GO" id="GO:0005789">
    <property type="term" value="C:endoplasmic reticulum membrane"/>
    <property type="evidence" value="ECO:0007669"/>
    <property type="project" value="UniProtKB-SubCell"/>
</dbReference>
<feature type="transmembrane region" description="Helical" evidence="14">
    <location>
        <begin position="442"/>
        <end position="461"/>
    </location>
</feature>
<dbReference type="AlphaFoldDB" id="A0A4Z2HH56"/>
<keyword evidence="5" id="KW-0328">Glycosyltransferase</keyword>
<dbReference type="PROSITE" id="PS50919">
    <property type="entry name" value="MIR"/>
    <property type="match status" value="1"/>
</dbReference>
<comment type="caution">
    <text evidence="16">The sequence shown here is derived from an EMBL/GenBank/DDBJ whole genome shotgun (WGS) entry which is preliminary data.</text>
</comment>
<evidence type="ECO:0000256" key="5">
    <source>
        <dbReference type="ARBA" id="ARBA00022676"/>
    </source>
</evidence>
<evidence type="ECO:0000256" key="9">
    <source>
        <dbReference type="ARBA" id="ARBA00022824"/>
    </source>
</evidence>
<comment type="catalytic activity">
    <reaction evidence="13">
        <text>a di-trans,poly-cis-dolichyl beta-D-mannosyl phosphate + L-seryl-[protein] = 3-O-(alpha-D-mannosyl)-L-seryl-[protein] + a di-trans,poly-cis-dolichyl phosphate + H(+)</text>
        <dbReference type="Rhea" id="RHEA:17377"/>
        <dbReference type="Rhea" id="RHEA-COMP:9863"/>
        <dbReference type="Rhea" id="RHEA-COMP:13546"/>
        <dbReference type="Rhea" id="RHEA-COMP:19498"/>
        <dbReference type="Rhea" id="RHEA-COMP:19501"/>
        <dbReference type="ChEBI" id="CHEBI:15378"/>
        <dbReference type="ChEBI" id="CHEBI:29999"/>
        <dbReference type="ChEBI" id="CHEBI:57683"/>
        <dbReference type="ChEBI" id="CHEBI:58211"/>
        <dbReference type="ChEBI" id="CHEBI:137321"/>
        <dbReference type="EC" id="2.4.1.109"/>
    </reaction>
</comment>
<dbReference type="InterPro" id="IPR027005">
    <property type="entry name" value="PMT-like"/>
</dbReference>